<dbReference type="NCBIfam" id="NF004790">
    <property type="entry name" value="PRK06136.1"/>
    <property type="match status" value="1"/>
</dbReference>
<evidence type="ECO:0000256" key="5">
    <source>
        <dbReference type="ARBA" id="ARBA00023244"/>
    </source>
</evidence>
<protein>
    <recommendedName>
        <fullName evidence="1">uroporphyrinogen-III C-methyltransferase</fullName>
        <ecNumber evidence="1">2.1.1.107</ecNumber>
    </recommendedName>
</protein>
<dbReference type="InterPro" id="IPR014776">
    <property type="entry name" value="4pyrrole_Mease_sub2"/>
</dbReference>
<dbReference type="SUPFAM" id="SSF53790">
    <property type="entry name" value="Tetrapyrrole methylase"/>
    <property type="match status" value="1"/>
</dbReference>
<feature type="region of interest" description="Disordered" evidence="6">
    <location>
        <begin position="37"/>
        <end position="72"/>
    </location>
</feature>
<dbReference type="AlphaFoldDB" id="A0AAW1SMQ9"/>
<keyword evidence="2" id="KW-0489">Methyltransferase</keyword>
<dbReference type="Pfam" id="PF00590">
    <property type="entry name" value="TP_methylase"/>
    <property type="match status" value="1"/>
</dbReference>
<dbReference type="Gene3D" id="3.40.1010.10">
    <property type="entry name" value="Cobalt-precorrin-4 Transmethylase, Domain 1"/>
    <property type="match status" value="1"/>
</dbReference>
<keyword evidence="5" id="KW-0627">Porphyrin biosynthesis</keyword>
<dbReference type="PANTHER" id="PTHR45790">
    <property type="entry name" value="SIROHEME SYNTHASE-RELATED"/>
    <property type="match status" value="1"/>
</dbReference>
<evidence type="ECO:0000256" key="6">
    <source>
        <dbReference type="SAM" id="MobiDB-lite"/>
    </source>
</evidence>
<reference evidence="8 9" key="1">
    <citation type="journal article" date="2024" name="Nat. Commun.">
        <title>Phylogenomics reveals the evolutionary origins of lichenization in chlorophyte algae.</title>
        <authorList>
            <person name="Puginier C."/>
            <person name="Libourel C."/>
            <person name="Otte J."/>
            <person name="Skaloud P."/>
            <person name="Haon M."/>
            <person name="Grisel S."/>
            <person name="Petersen M."/>
            <person name="Berrin J.G."/>
            <person name="Delaux P.M."/>
            <person name="Dal Grande F."/>
            <person name="Keller J."/>
        </authorList>
    </citation>
    <scope>NUCLEOTIDE SEQUENCE [LARGE SCALE GENOMIC DNA]</scope>
    <source>
        <strain evidence="8 9">SAG 2523</strain>
    </source>
</reference>
<keyword evidence="9" id="KW-1185">Reference proteome</keyword>
<keyword evidence="3" id="KW-0808">Transferase</keyword>
<dbReference type="EMBL" id="JALJOV010001291">
    <property type="protein sequence ID" value="KAK9850443.1"/>
    <property type="molecule type" value="Genomic_DNA"/>
</dbReference>
<gene>
    <name evidence="8" type="ORF">WJX84_011166</name>
</gene>
<evidence type="ECO:0000313" key="8">
    <source>
        <dbReference type="EMBL" id="KAK9850443.1"/>
    </source>
</evidence>
<dbReference type="GO" id="GO:0019354">
    <property type="term" value="P:siroheme biosynthetic process"/>
    <property type="evidence" value="ECO:0007669"/>
    <property type="project" value="InterPro"/>
</dbReference>
<feature type="region of interest" description="Disordered" evidence="6">
    <location>
        <begin position="1"/>
        <end position="20"/>
    </location>
</feature>
<evidence type="ECO:0000256" key="4">
    <source>
        <dbReference type="ARBA" id="ARBA00022691"/>
    </source>
</evidence>
<evidence type="ECO:0000256" key="1">
    <source>
        <dbReference type="ARBA" id="ARBA00012162"/>
    </source>
</evidence>
<dbReference type="InterPro" id="IPR003043">
    <property type="entry name" value="Uropor_MeTrfase_CS"/>
</dbReference>
<dbReference type="PROSITE" id="PS00839">
    <property type="entry name" value="SUMT_1"/>
    <property type="match status" value="1"/>
</dbReference>
<dbReference type="PANTHER" id="PTHR45790:SF3">
    <property type="entry name" value="S-ADENOSYL-L-METHIONINE-DEPENDENT UROPORPHYRINOGEN III METHYLTRANSFERASE, CHLOROPLASTIC"/>
    <property type="match status" value="1"/>
</dbReference>
<evidence type="ECO:0000256" key="3">
    <source>
        <dbReference type="ARBA" id="ARBA00022679"/>
    </source>
</evidence>
<feature type="domain" description="Tetrapyrrole methylase" evidence="7">
    <location>
        <begin position="102"/>
        <end position="241"/>
    </location>
</feature>
<proteinExistence type="predicted"/>
<dbReference type="Gene3D" id="3.30.950.10">
    <property type="entry name" value="Methyltransferase, Cobalt-precorrin-4 Transmethylase, Domain 2"/>
    <property type="match status" value="1"/>
</dbReference>
<organism evidence="8 9">
    <name type="scientific">Apatococcus fuscideae</name>
    <dbReference type="NCBI Taxonomy" id="2026836"/>
    <lineage>
        <taxon>Eukaryota</taxon>
        <taxon>Viridiplantae</taxon>
        <taxon>Chlorophyta</taxon>
        <taxon>core chlorophytes</taxon>
        <taxon>Trebouxiophyceae</taxon>
        <taxon>Chlorellales</taxon>
        <taxon>Chlorellaceae</taxon>
        <taxon>Apatococcus</taxon>
    </lineage>
</organism>
<dbReference type="InterPro" id="IPR006366">
    <property type="entry name" value="CobA/CysG_C"/>
</dbReference>
<comment type="caution">
    <text evidence="8">The sequence shown here is derived from an EMBL/GenBank/DDBJ whole genome shotgun (WGS) entry which is preliminary data.</text>
</comment>
<dbReference type="InterPro" id="IPR035996">
    <property type="entry name" value="4pyrrol_Methylase_sf"/>
</dbReference>
<keyword evidence="4" id="KW-0949">S-adenosyl-L-methionine</keyword>
<dbReference type="GO" id="GO:0004851">
    <property type="term" value="F:uroporphyrin-III C-methyltransferase activity"/>
    <property type="evidence" value="ECO:0007669"/>
    <property type="project" value="UniProtKB-EC"/>
</dbReference>
<name>A0AAW1SMQ9_9CHLO</name>
<dbReference type="InterPro" id="IPR014777">
    <property type="entry name" value="4pyrrole_Mease_sub1"/>
</dbReference>
<dbReference type="FunFam" id="3.40.1010.10:FF:000001">
    <property type="entry name" value="Siroheme synthase"/>
    <property type="match status" value="1"/>
</dbReference>
<accession>A0AAW1SMQ9</accession>
<dbReference type="GO" id="GO:0032259">
    <property type="term" value="P:methylation"/>
    <property type="evidence" value="ECO:0007669"/>
    <property type="project" value="UniProtKB-KW"/>
</dbReference>
<dbReference type="InterPro" id="IPR050161">
    <property type="entry name" value="Siro_Cobalamin_biosynth"/>
</dbReference>
<dbReference type="Proteomes" id="UP001485043">
    <property type="component" value="Unassembled WGS sequence"/>
</dbReference>
<evidence type="ECO:0000256" key="2">
    <source>
        <dbReference type="ARBA" id="ARBA00022603"/>
    </source>
</evidence>
<dbReference type="EC" id="2.1.1.107" evidence="1"/>
<dbReference type="InterPro" id="IPR000878">
    <property type="entry name" value="4pyrrol_Mease"/>
</dbReference>
<evidence type="ECO:0000313" key="9">
    <source>
        <dbReference type="Proteomes" id="UP001485043"/>
    </source>
</evidence>
<dbReference type="CDD" id="cd11642">
    <property type="entry name" value="SUMT"/>
    <property type="match status" value="1"/>
</dbReference>
<sequence>MFSGRLPASSGLLPPLTPTRNVQPCLSAIRQAQPYRELSRRLNTSQAAEPSGQEPFYGANEHQRRQDSSAGPAVSLERLGADHLLQLLRARQSSPAECPGEVYLVGTGPGDPGLLTLKAVQLLQTADVVLYDRLVSTDILKLIHNGARMVYVGKESSFHTRTQDEIHELLCQFAQEHVTVVRLKGGDPYVFGRGGEELQYLEERGVQVHCIPGITAASGISAELGIPLTHRGMATSVRFLTGERDLYIMQTELIGQMAPAEACIAMRTSNWGKGLTIHATG</sequence>
<dbReference type="NCBIfam" id="TIGR01469">
    <property type="entry name" value="cobA_cysG_Cterm"/>
    <property type="match status" value="1"/>
</dbReference>
<evidence type="ECO:0000259" key="7">
    <source>
        <dbReference type="Pfam" id="PF00590"/>
    </source>
</evidence>